<evidence type="ECO:0000313" key="3">
    <source>
        <dbReference type="EMBL" id="CAD8644652.1"/>
    </source>
</evidence>
<keyword evidence="2" id="KW-1133">Transmembrane helix</keyword>
<evidence type="ECO:0000256" key="2">
    <source>
        <dbReference type="SAM" id="Phobius"/>
    </source>
</evidence>
<reference evidence="3" key="1">
    <citation type="submission" date="2021-01" db="EMBL/GenBank/DDBJ databases">
        <authorList>
            <person name="Corre E."/>
            <person name="Pelletier E."/>
            <person name="Niang G."/>
            <person name="Scheremetjew M."/>
            <person name="Finn R."/>
            <person name="Kale V."/>
            <person name="Holt S."/>
            <person name="Cochrane G."/>
            <person name="Meng A."/>
            <person name="Brown T."/>
            <person name="Cohen L."/>
        </authorList>
    </citation>
    <scope>NUCLEOTIDE SEQUENCE</scope>
    <source>
        <strain evidence="3">CCAP979/52</strain>
    </source>
</reference>
<accession>A0A7S0QRG4</accession>
<gene>
    <name evidence="3" type="ORF">CCUR1050_LOCUS22337</name>
</gene>
<feature type="transmembrane region" description="Helical" evidence="2">
    <location>
        <begin position="12"/>
        <end position="33"/>
    </location>
</feature>
<feature type="compositionally biased region" description="Polar residues" evidence="1">
    <location>
        <begin position="57"/>
        <end position="77"/>
    </location>
</feature>
<feature type="region of interest" description="Disordered" evidence="1">
    <location>
        <begin position="57"/>
        <end position="83"/>
    </location>
</feature>
<keyword evidence="2" id="KW-0472">Membrane</keyword>
<organism evidence="3">
    <name type="scientific">Cryptomonas curvata</name>
    <dbReference type="NCBI Taxonomy" id="233186"/>
    <lineage>
        <taxon>Eukaryota</taxon>
        <taxon>Cryptophyceae</taxon>
        <taxon>Cryptomonadales</taxon>
        <taxon>Cryptomonadaceae</taxon>
        <taxon>Cryptomonas</taxon>
    </lineage>
</organism>
<evidence type="ECO:0000256" key="1">
    <source>
        <dbReference type="SAM" id="MobiDB-lite"/>
    </source>
</evidence>
<keyword evidence="2" id="KW-0812">Transmembrane</keyword>
<dbReference type="EMBL" id="HBEZ01040637">
    <property type="protein sequence ID" value="CAD8644652.1"/>
    <property type="molecule type" value="Transcribed_RNA"/>
</dbReference>
<dbReference type="AlphaFoldDB" id="A0A7S0QRG4"/>
<feature type="region of interest" description="Disordered" evidence="1">
    <location>
        <begin position="102"/>
        <end position="136"/>
    </location>
</feature>
<protein>
    <submittedName>
        <fullName evidence="3">Uncharacterized protein</fullName>
    </submittedName>
</protein>
<sequence>MPQQPTALLDTIFVHLSLAYFMHLLIKAVKILIHTRGFSLRNLTNWNQPRDVLHQNAAKTDSDTPSQAAASRHSTANHPMPSAFPLQRPAFRLQLKAPIASPSQLSESATAHHSECSAHPPWSPARPSNEPWDDDAALETPDAALLKQAFRDMVRRRRKCSRAWLRERLVESGVGGLRPPPRTSFLGLRWPF</sequence>
<name>A0A7S0QRG4_9CRYP</name>
<proteinExistence type="predicted"/>